<name>A0A9X2HZ01_9GAMM</name>
<evidence type="ECO:0000256" key="1">
    <source>
        <dbReference type="ARBA" id="ARBA00004442"/>
    </source>
</evidence>
<evidence type="ECO:0000256" key="2">
    <source>
        <dbReference type="ARBA" id="ARBA00005722"/>
    </source>
</evidence>
<keyword evidence="5" id="KW-0998">Cell outer membrane</keyword>
<reference evidence="7" key="1">
    <citation type="submission" date="2022-05" db="EMBL/GenBank/DDBJ databases">
        <authorList>
            <person name="Sun H.-N."/>
        </authorList>
    </citation>
    <scope>NUCLEOTIDE SEQUENCE</scope>
    <source>
        <strain evidence="7">HB14</strain>
    </source>
</reference>
<evidence type="ECO:0000256" key="3">
    <source>
        <dbReference type="ARBA" id="ARBA00022729"/>
    </source>
</evidence>
<dbReference type="PANTHER" id="PTHR38776">
    <property type="entry name" value="MLTA-INTERACTING PROTEIN-RELATED"/>
    <property type="match status" value="1"/>
</dbReference>
<dbReference type="EMBL" id="JAMFTH010000002">
    <property type="protein sequence ID" value="MCP8899664.1"/>
    <property type="molecule type" value="Genomic_DNA"/>
</dbReference>
<comment type="caution">
    <text evidence="7">The sequence shown here is derived from an EMBL/GenBank/DDBJ whole genome shotgun (WGS) entry which is preliminary data.</text>
</comment>
<comment type="subcellular location">
    <subcellularLocation>
        <location evidence="1">Cell outer membrane</location>
    </subcellularLocation>
</comment>
<accession>A0A9X2HZ01</accession>
<dbReference type="AlphaFoldDB" id="A0A9X2HZ01"/>
<dbReference type="Pfam" id="PF06629">
    <property type="entry name" value="MipA"/>
    <property type="match status" value="1"/>
</dbReference>
<keyword evidence="8" id="KW-1185">Reference proteome</keyword>
<sequence length="255" mass="28661">MWRLLFTATLLSLTLASKTSADTRWHVEVGGGGASFQAPWRGVGVELTPLPYVTARYGRWGFGVGEGLVQYALMQSDLQVEVGLGYRDETYQSNFSLVKYDSDDAVFNGYKSPKGEVTARMQFNYSYFHLRLAQDIQGRSKGGTALLRADIPVYRHNSGWQVSTRVGAYWLQDKYATHVFGVSPGNTNESVGRYQYQADSSLNYFTGLQVYVPVAKRHSVRGFARYERLDNEISNSPLVGRKYRAQLGIMYVVTL</sequence>
<dbReference type="GO" id="GO:0009279">
    <property type="term" value="C:cell outer membrane"/>
    <property type="evidence" value="ECO:0007669"/>
    <property type="project" value="UniProtKB-SubCell"/>
</dbReference>
<protein>
    <submittedName>
        <fullName evidence="7">MipA/OmpV family protein</fullName>
    </submittedName>
</protein>
<organism evidence="7 8">
    <name type="scientific">Gilvimarinus xylanilyticus</name>
    <dbReference type="NCBI Taxonomy" id="2944139"/>
    <lineage>
        <taxon>Bacteria</taxon>
        <taxon>Pseudomonadati</taxon>
        <taxon>Pseudomonadota</taxon>
        <taxon>Gammaproteobacteria</taxon>
        <taxon>Cellvibrionales</taxon>
        <taxon>Cellvibrionaceae</taxon>
        <taxon>Gilvimarinus</taxon>
    </lineage>
</organism>
<evidence type="ECO:0000313" key="7">
    <source>
        <dbReference type="EMBL" id="MCP8899664.1"/>
    </source>
</evidence>
<evidence type="ECO:0000256" key="6">
    <source>
        <dbReference type="SAM" id="SignalP"/>
    </source>
</evidence>
<keyword evidence="3 6" id="KW-0732">Signal</keyword>
<dbReference type="Proteomes" id="UP001139319">
    <property type="component" value="Unassembled WGS sequence"/>
</dbReference>
<reference evidence="7" key="2">
    <citation type="submission" date="2023-01" db="EMBL/GenBank/DDBJ databases">
        <title>Gilvimarinus xylanilyticus HB14 isolated from Caulerpa lentillifera aquaculture base in Hainan, China.</title>
        <authorList>
            <person name="Zhang Y.-J."/>
        </authorList>
    </citation>
    <scope>NUCLEOTIDE SEQUENCE</scope>
    <source>
        <strain evidence="7">HB14</strain>
    </source>
</reference>
<comment type="similarity">
    <text evidence="2">Belongs to the MipA/OmpV family.</text>
</comment>
<proteinExistence type="inferred from homology"/>
<keyword evidence="4" id="KW-0472">Membrane</keyword>
<evidence type="ECO:0000313" key="8">
    <source>
        <dbReference type="Proteomes" id="UP001139319"/>
    </source>
</evidence>
<feature type="signal peptide" evidence="6">
    <location>
        <begin position="1"/>
        <end position="21"/>
    </location>
</feature>
<gene>
    <name evidence="7" type="ORF">M6D89_10160</name>
</gene>
<dbReference type="PANTHER" id="PTHR38776:SF1">
    <property type="entry name" value="MLTA-INTERACTING PROTEIN-RELATED"/>
    <property type="match status" value="1"/>
</dbReference>
<dbReference type="RefSeq" id="WP_253967954.1">
    <property type="nucleotide sequence ID" value="NZ_JAMFTH010000002.1"/>
</dbReference>
<evidence type="ECO:0000256" key="5">
    <source>
        <dbReference type="ARBA" id="ARBA00023237"/>
    </source>
</evidence>
<dbReference type="InterPro" id="IPR010583">
    <property type="entry name" value="MipA"/>
</dbReference>
<feature type="chain" id="PRO_5040827440" evidence="6">
    <location>
        <begin position="22"/>
        <end position="255"/>
    </location>
</feature>
<evidence type="ECO:0000256" key="4">
    <source>
        <dbReference type="ARBA" id="ARBA00023136"/>
    </source>
</evidence>